<gene>
    <name evidence="4" type="ORF">P9867_021655</name>
    <name evidence="3" type="ORF">P9867_18685</name>
</gene>
<dbReference type="InterPro" id="IPR046461">
    <property type="entry name" value="TerL_ATPase"/>
</dbReference>
<dbReference type="InterPro" id="IPR046462">
    <property type="entry name" value="TerL_nuclease"/>
</dbReference>
<dbReference type="InterPro" id="IPR027417">
    <property type="entry name" value="P-loop_NTPase"/>
</dbReference>
<dbReference type="Gene3D" id="3.30.420.240">
    <property type="match status" value="1"/>
</dbReference>
<keyword evidence="4" id="KW-0378">Hydrolase</keyword>
<name>A0AA90HTS8_ACIBA</name>
<evidence type="ECO:0000313" key="3">
    <source>
        <dbReference type="EMBL" id="MDK4883608.1"/>
    </source>
</evidence>
<sequence>MTSPDSLANYYFDEDEADKVIGFFAECLTHSTGQWRGKPFELLDWQIDYLRELFGWRRKDNHKRRYRQSALFISRKQGKTELAAAIALYCLHCENEPAAQCFNVAADTDQAALCFNAAKAMTENEHELDSRSEIYKRSILVPNSGSVYRVLSSNAATKHGLSVHYCGIDELHAIEDRELVDVFTTGTLARNNSLILYTSTAGFNKNSICYEIWDYAQKVRDGIIDDPTFLPCIYEAPADADWKDPATWQAACPSMGHTVDLSFYEQECLKAQQVPAYENVFRRLYLNQWTESDSRWLSSTVWDQCSNENYPDLTGATCYVGLDLSSVQDITALVLAFPNIAGKTYTIPFFFVPQVQIWERSRKDKVPYPQWCEQGFMVATDSKAVDQQAIRLKIHELAEKYNIAEIAIDRWNASQLMTDLESDGFNVVGFGQGYGSMSAPAKQLETMLINGDLQHPNNPVLNWMCANTVVEQDAAGNVKPSKKKSSEKIDGIVALCMALGRAMANVDLDVNDCEVIF</sequence>
<dbReference type="InterPro" id="IPR005021">
    <property type="entry name" value="Terminase_largesu-like"/>
</dbReference>
<evidence type="ECO:0000313" key="5">
    <source>
        <dbReference type="Proteomes" id="UP001174156"/>
    </source>
</evidence>
<dbReference type="PANTHER" id="PTHR41287">
    <property type="match status" value="1"/>
</dbReference>
<proteinExistence type="predicted"/>
<feature type="domain" description="Terminase large subunit-like ATPase" evidence="1">
    <location>
        <begin position="45"/>
        <end position="217"/>
    </location>
</feature>
<dbReference type="Pfam" id="PF20441">
    <property type="entry name" value="TerL_nuclease"/>
    <property type="match status" value="1"/>
</dbReference>
<evidence type="ECO:0000259" key="2">
    <source>
        <dbReference type="Pfam" id="PF20441"/>
    </source>
</evidence>
<dbReference type="GO" id="GO:0004519">
    <property type="term" value="F:endonuclease activity"/>
    <property type="evidence" value="ECO:0007669"/>
    <property type="project" value="UniProtKB-KW"/>
</dbReference>
<dbReference type="Proteomes" id="UP001174156">
    <property type="component" value="Unassembled WGS sequence"/>
</dbReference>
<keyword evidence="4" id="KW-0255">Endonuclease</keyword>
<protein>
    <submittedName>
        <fullName evidence="4">Terminase TerL endonuclease subunit</fullName>
    </submittedName>
    <submittedName>
        <fullName evidence="3">Terminase large subunit</fullName>
    </submittedName>
</protein>
<accession>A0AA90HTS8</accession>
<dbReference type="EMBL" id="JARTMM020000005">
    <property type="protein sequence ID" value="MEC5498937.1"/>
    <property type="molecule type" value="Genomic_DNA"/>
</dbReference>
<dbReference type="Gene3D" id="3.40.50.300">
    <property type="entry name" value="P-loop containing nucleotide triphosphate hydrolases"/>
    <property type="match status" value="1"/>
</dbReference>
<dbReference type="AlphaFoldDB" id="A0AA90HTS8"/>
<evidence type="ECO:0000313" key="4">
    <source>
        <dbReference type="EMBL" id="MEC5498937.1"/>
    </source>
</evidence>
<dbReference type="PANTHER" id="PTHR41287:SF1">
    <property type="entry name" value="PROTEIN YMFN"/>
    <property type="match status" value="1"/>
</dbReference>
<comment type="caution">
    <text evidence="3">The sequence shown here is derived from an EMBL/GenBank/DDBJ whole genome shotgun (WGS) entry which is preliminary data.</text>
</comment>
<reference evidence="4" key="3">
    <citation type="submission" date="2024-01" db="EMBL/GenBank/DDBJ databases">
        <authorList>
            <person name="Macesic N."/>
        </authorList>
    </citation>
    <scope>NUCLEOTIDE SEQUENCE</scope>
    <source>
        <strain evidence="4">CPO519</strain>
    </source>
</reference>
<organism evidence="3">
    <name type="scientific">Acinetobacter baumannii</name>
    <dbReference type="NCBI Taxonomy" id="470"/>
    <lineage>
        <taxon>Bacteria</taxon>
        <taxon>Pseudomonadati</taxon>
        <taxon>Pseudomonadota</taxon>
        <taxon>Gammaproteobacteria</taxon>
        <taxon>Moraxellales</taxon>
        <taxon>Moraxellaceae</taxon>
        <taxon>Acinetobacter</taxon>
        <taxon>Acinetobacter calcoaceticus/baumannii complex</taxon>
    </lineage>
</organism>
<feature type="domain" description="Terminase large subunit-like endonuclease" evidence="2">
    <location>
        <begin position="224"/>
        <end position="504"/>
    </location>
</feature>
<reference evidence="4 5" key="1">
    <citation type="journal article" date="2023" name="Nat. Commun.">
        <title>Genomic dissection of endemic carbapenem resistance reveals metallo-beta-lactamase dissemination through clonal, plasmid and integron transfer.</title>
        <authorList>
            <person name="Macesic N."/>
            <person name="Hawkey J."/>
            <person name="Vezina B."/>
            <person name="Wisniewski J.A."/>
            <person name="Cottingham H."/>
            <person name="Blakeway L.V."/>
            <person name="Harshegyi T."/>
            <person name="Pragastis K."/>
            <person name="Badoordeen G.Z."/>
            <person name="Dennison A."/>
            <person name="Spelman D.W."/>
            <person name="Jenney A.W.J."/>
            <person name="Peleg A.Y."/>
        </authorList>
    </citation>
    <scope>NUCLEOTIDE SEQUENCE [LARGE SCALE GENOMIC DNA]</scope>
    <source>
        <strain evidence="4 5">CPO519</strain>
    </source>
</reference>
<reference evidence="3" key="2">
    <citation type="submission" date="2023-01" db="EMBL/GenBank/DDBJ databases">
        <title>Genomic dissection of endemic carbapenem resistance: metallo-beta-lactamase gene dissemination through clonal, plasmid and integron transfer pathways.</title>
        <authorList>
            <person name="Macesic N."/>
        </authorList>
    </citation>
    <scope>NUCLEOTIDE SEQUENCE</scope>
    <source>
        <strain evidence="3">CPO519</strain>
    </source>
</reference>
<keyword evidence="4" id="KW-0540">Nuclease</keyword>
<dbReference type="EMBL" id="JARTMM010000113">
    <property type="protein sequence ID" value="MDK4883608.1"/>
    <property type="molecule type" value="Genomic_DNA"/>
</dbReference>
<dbReference type="Pfam" id="PF03354">
    <property type="entry name" value="TerL_ATPase"/>
    <property type="match status" value="1"/>
</dbReference>
<evidence type="ECO:0000259" key="1">
    <source>
        <dbReference type="Pfam" id="PF03354"/>
    </source>
</evidence>